<protein>
    <submittedName>
        <fullName evidence="3">Secreted protein</fullName>
    </submittedName>
</protein>
<dbReference type="InterPro" id="IPR035992">
    <property type="entry name" value="Ricin_B-like_lectins"/>
</dbReference>
<evidence type="ECO:0000256" key="1">
    <source>
        <dbReference type="SAM" id="SignalP"/>
    </source>
</evidence>
<dbReference type="PROSITE" id="PS50231">
    <property type="entry name" value="RICIN_B_LECTIN"/>
    <property type="match status" value="1"/>
</dbReference>
<evidence type="ECO:0000259" key="2">
    <source>
        <dbReference type="SMART" id="SM00458"/>
    </source>
</evidence>
<reference evidence="3 5" key="1">
    <citation type="journal article" date="2014" name="Genome Biol. Evol.">
        <title>The secreted proteins of Achlya hypogyna and Thraustotheca clavata identify the ancestral oomycete secretome and reveal gene acquisitions by horizontal gene transfer.</title>
        <authorList>
            <person name="Misner I."/>
            <person name="Blouin N."/>
            <person name="Leonard G."/>
            <person name="Richards T.A."/>
            <person name="Lane C.E."/>
        </authorList>
    </citation>
    <scope>NUCLEOTIDE SEQUENCE</scope>
    <source>
        <strain evidence="3 5">ATCC 48635</strain>
    </source>
</reference>
<feature type="chain" id="PRO_5002026879" evidence="1">
    <location>
        <begin position="17"/>
        <end position="262"/>
    </location>
</feature>
<organism evidence="3">
    <name type="scientific">Achlya hypogyna</name>
    <name type="common">Oomycete</name>
    <name type="synonym">Protoachlya hypogyna</name>
    <dbReference type="NCBI Taxonomy" id="1202772"/>
    <lineage>
        <taxon>Eukaryota</taxon>
        <taxon>Sar</taxon>
        <taxon>Stramenopiles</taxon>
        <taxon>Oomycota</taxon>
        <taxon>Saprolegniomycetes</taxon>
        <taxon>Saprolegniales</taxon>
        <taxon>Achlyaceae</taxon>
        <taxon>Achlya</taxon>
    </lineage>
</organism>
<evidence type="ECO:0000313" key="3">
    <source>
        <dbReference type="EMBL" id="AIG56188.1"/>
    </source>
</evidence>
<evidence type="ECO:0000313" key="5">
    <source>
        <dbReference type="Proteomes" id="UP000243579"/>
    </source>
</evidence>
<sequence length="262" mass="27614">MLPCVFLATALAAVTAATAPTPTFPRFLNVELNTILAKVLVPAGVGVAVVDAPASAVWQYDTMTHQLLATPTTCLDLVAGALSLAPCVNGSVSQTWTLVGSESRVVSGARQDLCLQADAVAVVAAPCSADVEGPFQYVFLTEENIVLSLAKARVLTVRDSVVVVDPRANSDARLVPSWRFNKVDGTLRSNENDLCLTATSSQGVVATDCDESSAQQWWFEGGALWSTATPNFCLTLDGPPHIAPCTHSFAQTLSYEMVDTAV</sequence>
<dbReference type="Proteomes" id="UP000243579">
    <property type="component" value="Unassembled WGS sequence"/>
</dbReference>
<evidence type="ECO:0000313" key="4">
    <source>
        <dbReference type="EMBL" id="OQR98091.1"/>
    </source>
</evidence>
<dbReference type="Pfam" id="PF00652">
    <property type="entry name" value="Ricin_B_lectin"/>
    <property type="match status" value="1"/>
</dbReference>
<gene>
    <name evidence="4" type="ORF">ACHHYP_09200</name>
</gene>
<dbReference type="SMART" id="SM00458">
    <property type="entry name" value="RICIN"/>
    <property type="match status" value="1"/>
</dbReference>
<dbReference type="OrthoDB" id="2412841at2759"/>
<dbReference type="EMBL" id="JNBR01000090">
    <property type="protein sequence ID" value="OQR98091.1"/>
    <property type="molecule type" value="Genomic_DNA"/>
</dbReference>
<accession>A0A0A7CNV4</accession>
<feature type="signal peptide" evidence="1">
    <location>
        <begin position="1"/>
        <end position="16"/>
    </location>
</feature>
<dbReference type="InterPro" id="IPR000772">
    <property type="entry name" value="Ricin_B_lectin"/>
</dbReference>
<dbReference type="AlphaFoldDB" id="A0A0A7CNV4"/>
<keyword evidence="1" id="KW-0732">Signal</keyword>
<feature type="domain" description="Ricin B lectin" evidence="2">
    <location>
        <begin position="60"/>
        <end position="220"/>
    </location>
</feature>
<dbReference type="EMBL" id="KM038727">
    <property type="protein sequence ID" value="AIG56188.1"/>
    <property type="molecule type" value="Genomic_DNA"/>
</dbReference>
<proteinExistence type="predicted"/>
<name>A0A0A7CNV4_ACHHY</name>
<dbReference type="SUPFAM" id="SSF50370">
    <property type="entry name" value="Ricin B-like lectins"/>
    <property type="match status" value="1"/>
</dbReference>
<keyword evidence="5" id="KW-1185">Reference proteome</keyword>
<dbReference type="Gene3D" id="2.80.10.50">
    <property type="match status" value="2"/>
</dbReference>